<dbReference type="InterPro" id="IPR036569">
    <property type="entry name" value="RpiB_LacA_LacB_sf"/>
</dbReference>
<organism evidence="3">
    <name type="scientific">uncultured Fidelibacterota bacterium HF0010_18O13</name>
    <dbReference type="NCBI Taxonomy" id="710789"/>
    <lineage>
        <taxon>Bacteria</taxon>
        <taxon>Pseudomonadati</taxon>
        <taxon>Fidelibacterota</taxon>
        <taxon>environmental samples</taxon>
    </lineage>
</organism>
<evidence type="ECO:0000256" key="2">
    <source>
        <dbReference type="PIRSR" id="PIRSR005384-2"/>
    </source>
</evidence>
<dbReference type="AlphaFoldDB" id="E0XRB2"/>
<dbReference type="GO" id="GO:0019316">
    <property type="term" value="P:D-allose catabolic process"/>
    <property type="evidence" value="ECO:0007669"/>
    <property type="project" value="TreeGrafter"/>
</dbReference>
<sequence length="146" mass="16447">MNKTIVLATDHAGFELKEHVKRFLKEKGYDIKDFGALEYNGLDDYPDFILPAAKFVSKHKLIGIIFGGSGQGEAMAANRIKGIRAAVFYNGPNEIVELSRLHNNANILSIGARFVNNQEVEKVIELWLSTDFEEGRHEKRINKLDS</sequence>
<dbReference type="EMBL" id="GU474850">
    <property type="protein sequence ID" value="ADI16953.1"/>
    <property type="molecule type" value="Genomic_DNA"/>
</dbReference>
<dbReference type="GO" id="GO:0004751">
    <property type="term" value="F:ribose-5-phosphate isomerase activity"/>
    <property type="evidence" value="ECO:0007669"/>
    <property type="project" value="TreeGrafter"/>
</dbReference>
<dbReference type="NCBIfam" id="NF004051">
    <property type="entry name" value="PRK05571.1"/>
    <property type="match status" value="1"/>
</dbReference>
<dbReference type="PANTHER" id="PTHR30345">
    <property type="entry name" value="RIBOSE-5-PHOSPHATE ISOMERASE B"/>
    <property type="match status" value="1"/>
</dbReference>
<feature type="binding site" evidence="2">
    <location>
        <begin position="10"/>
        <end position="11"/>
    </location>
    <ligand>
        <name>D-ribulose 5-phosphate</name>
        <dbReference type="ChEBI" id="CHEBI:58121"/>
    </ligand>
</feature>
<dbReference type="Gene3D" id="3.40.1400.10">
    <property type="entry name" value="Sugar-phosphate isomerase, RpiB/LacA/LacB"/>
    <property type="match status" value="1"/>
</dbReference>
<protein>
    <submittedName>
        <fullName evidence="3">Ribose 5-phosphate isomerase rpib</fullName>
    </submittedName>
</protein>
<dbReference type="PANTHER" id="PTHR30345:SF0">
    <property type="entry name" value="DNA DAMAGE-REPAIR_TOLERATION PROTEIN DRT102"/>
    <property type="match status" value="1"/>
</dbReference>
<evidence type="ECO:0000313" key="3">
    <source>
        <dbReference type="EMBL" id="ADI16953.1"/>
    </source>
</evidence>
<name>E0XRB2_9BACT</name>
<feature type="binding site" evidence="2">
    <location>
        <begin position="68"/>
        <end position="72"/>
    </location>
    <ligand>
        <name>D-ribulose 5-phosphate</name>
        <dbReference type="ChEBI" id="CHEBI:58121"/>
    </ligand>
</feature>
<dbReference type="SUPFAM" id="SSF89623">
    <property type="entry name" value="Ribose/Galactose isomerase RpiB/AlsB"/>
    <property type="match status" value="1"/>
</dbReference>
<reference evidence="3" key="1">
    <citation type="journal article" date="2011" name="Environ. Microbiol.">
        <title>Time-series analyses of Monterey Bay coastal microbial picoplankton using a 'genome proxy' microarray.</title>
        <authorList>
            <person name="Rich V.I."/>
            <person name="Pham V.D."/>
            <person name="Eppley J."/>
            <person name="Shi Y."/>
            <person name="DeLong E.F."/>
        </authorList>
    </citation>
    <scope>NUCLEOTIDE SEQUENCE</scope>
</reference>
<feature type="binding site" evidence="2">
    <location>
        <position position="136"/>
    </location>
    <ligand>
        <name>D-ribulose 5-phosphate</name>
        <dbReference type="ChEBI" id="CHEBI:58121"/>
    </ligand>
</feature>
<dbReference type="PIRSF" id="PIRSF005384">
    <property type="entry name" value="RpiB_LacA_B"/>
    <property type="match status" value="1"/>
</dbReference>
<keyword evidence="3" id="KW-0413">Isomerase</keyword>
<proteinExistence type="inferred from homology"/>
<comment type="similarity">
    <text evidence="1">Belongs to the LacAB/RpiB family.</text>
</comment>
<accession>E0XRB2</accession>
<feature type="binding site" evidence="2">
    <location>
        <position position="113"/>
    </location>
    <ligand>
        <name>D-ribulose 5-phosphate</name>
        <dbReference type="ChEBI" id="CHEBI:58121"/>
    </ligand>
</feature>
<evidence type="ECO:0000256" key="1">
    <source>
        <dbReference type="ARBA" id="ARBA00008754"/>
    </source>
</evidence>
<dbReference type="GO" id="GO:0009052">
    <property type="term" value="P:pentose-phosphate shunt, non-oxidative branch"/>
    <property type="evidence" value="ECO:0007669"/>
    <property type="project" value="TreeGrafter"/>
</dbReference>
<feature type="binding site" evidence="2">
    <location>
        <position position="103"/>
    </location>
    <ligand>
        <name>D-ribulose 5-phosphate</name>
        <dbReference type="ChEBI" id="CHEBI:58121"/>
    </ligand>
</feature>
<dbReference type="Pfam" id="PF02502">
    <property type="entry name" value="LacAB_rpiB"/>
    <property type="match status" value="1"/>
</dbReference>
<feature type="binding site" evidence="2">
    <location>
        <position position="140"/>
    </location>
    <ligand>
        <name>D-ribulose 5-phosphate</name>
        <dbReference type="ChEBI" id="CHEBI:58121"/>
    </ligand>
</feature>
<dbReference type="NCBIfam" id="TIGR00689">
    <property type="entry name" value="rpiB_lacA_lacB"/>
    <property type="match status" value="1"/>
</dbReference>
<dbReference type="InterPro" id="IPR003500">
    <property type="entry name" value="RpiB_LacA_LacB"/>
</dbReference>